<dbReference type="GO" id="GO:0047693">
    <property type="term" value="F:ATP diphosphatase activity"/>
    <property type="evidence" value="ECO:0007669"/>
    <property type="project" value="UniProtKB-EC"/>
</dbReference>
<dbReference type="AlphaFoldDB" id="V2Q9Z5"/>
<keyword evidence="7" id="KW-1185">Reference proteome</keyword>
<feature type="domain" description="NTP pyrophosphohydrolase MazG-like" evidence="5">
    <location>
        <begin position="26"/>
        <end position="99"/>
    </location>
</feature>
<evidence type="ECO:0000256" key="1">
    <source>
        <dbReference type="ARBA" id="ARBA00052141"/>
    </source>
</evidence>
<dbReference type="FunFam" id="1.10.287.1080:FF:000001">
    <property type="entry name" value="Nucleoside triphosphate pyrophosphohydrolase"/>
    <property type="match status" value="1"/>
</dbReference>
<dbReference type="GO" id="GO:0046047">
    <property type="term" value="P:TTP catabolic process"/>
    <property type="evidence" value="ECO:0007669"/>
    <property type="project" value="TreeGrafter"/>
</dbReference>
<dbReference type="EMBL" id="CP097562">
    <property type="protein sequence ID" value="USF24999.1"/>
    <property type="molecule type" value="Genomic_DNA"/>
</dbReference>
<comment type="catalytic activity">
    <reaction evidence="1">
        <text>ATP + H2O = AMP + diphosphate + H(+)</text>
        <dbReference type="Rhea" id="RHEA:14245"/>
        <dbReference type="ChEBI" id="CHEBI:15377"/>
        <dbReference type="ChEBI" id="CHEBI:15378"/>
        <dbReference type="ChEBI" id="CHEBI:30616"/>
        <dbReference type="ChEBI" id="CHEBI:33019"/>
        <dbReference type="ChEBI" id="CHEBI:456215"/>
        <dbReference type="EC" id="3.6.1.8"/>
    </reaction>
</comment>
<keyword evidence="6" id="KW-0378">Hydrolase</keyword>
<evidence type="ECO:0000256" key="2">
    <source>
        <dbReference type="ARBA" id="ARBA00061115"/>
    </source>
</evidence>
<dbReference type="NCBIfam" id="TIGR00444">
    <property type="entry name" value="mazG"/>
    <property type="match status" value="1"/>
</dbReference>
<dbReference type="eggNOG" id="COG3956">
    <property type="taxonomic scope" value="Bacteria"/>
</dbReference>
<dbReference type="GO" id="GO:0046061">
    <property type="term" value="P:dATP catabolic process"/>
    <property type="evidence" value="ECO:0007669"/>
    <property type="project" value="TreeGrafter"/>
</dbReference>
<dbReference type="Gene3D" id="1.10.287.1080">
    <property type="entry name" value="MazG-like"/>
    <property type="match status" value="2"/>
</dbReference>
<sequence>MNEFDKLIDIVKKLRAPDGCPWDRKQTLYSLKDALIEETCELIDALDNKDIENIKEELGDVLLHVVFHSQTACEDGLFNIEDVICGINEKLIRRHPHVFKNEHYETAEQVKERWDEIKKEENKDKTAPDSILDKVPKSLPSLMQAEKLQKKASKYGFDWENPEQVFKKLQEELNELHDAYKEKNKEHISEELGDVIFVLSRLATHLDISADESLRKVNNKFRRRFGFIEKSLKETGRTLETTTVAEMEEKWQEAKRKGL</sequence>
<name>V2Q9Z5_9BACT</name>
<proteinExistence type="inferred from homology"/>
<dbReference type="GO" id="GO:0046052">
    <property type="term" value="P:UTP catabolic process"/>
    <property type="evidence" value="ECO:0007669"/>
    <property type="project" value="TreeGrafter"/>
</dbReference>
<dbReference type="EC" id="3.6.1.8" evidence="3"/>
<comment type="similarity">
    <text evidence="2">Belongs to the nucleoside triphosphate pyrophosphohydrolase family.</text>
</comment>
<evidence type="ECO:0000256" key="3">
    <source>
        <dbReference type="ARBA" id="ARBA00066372"/>
    </source>
</evidence>
<dbReference type="PANTHER" id="PTHR30522:SF0">
    <property type="entry name" value="NUCLEOSIDE TRIPHOSPHATE PYROPHOSPHOHYDROLASE"/>
    <property type="match status" value="1"/>
</dbReference>
<dbReference type="InterPro" id="IPR004518">
    <property type="entry name" value="MazG-like_dom"/>
</dbReference>
<dbReference type="GO" id="GO:0046076">
    <property type="term" value="P:dTTP catabolic process"/>
    <property type="evidence" value="ECO:0007669"/>
    <property type="project" value="TreeGrafter"/>
</dbReference>
<dbReference type="FunFam" id="1.10.287.1080:FF:000003">
    <property type="entry name" value="Nucleoside triphosphate pyrophosphohydrolase"/>
    <property type="match status" value="1"/>
</dbReference>
<reference evidence="6" key="2">
    <citation type="submission" date="2022-05" db="EMBL/GenBank/DDBJ databases">
        <authorList>
            <person name="Proctor A.L."/>
            <person name="Phillips G.J."/>
            <person name="Wannemuehler M.J."/>
        </authorList>
    </citation>
    <scope>NUCLEOTIDE SEQUENCE</scope>
    <source>
        <strain evidence="6">ASF457</strain>
    </source>
</reference>
<dbReference type="CDD" id="cd11528">
    <property type="entry name" value="NTP-PPase_MazG_Nterm"/>
    <property type="match status" value="1"/>
</dbReference>
<dbReference type="GO" id="GO:0006203">
    <property type="term" value="P:dGTP catabolic process"/>
    <property type="evidence" value="ECO:0007669"/>
    <property type="project" value="TreeGrafter"/>
</dbReference>
<organism evidence="6 7">
    <name type="scientific">Mucispirillum schaedleri ASF457</name>
    <dbReference type="NCBI Taxonomy" id="1379858"/>
    <lineage>
        <taxon>Bacteria</taxon>
        <taxon>Pseudomonadati</taxon>
        <taxon>Deferribacterota</taxon>
        <taxon>Deferribacteres</taxon>
        <taxon>Deferribacterales</taxon>
        <taxon>Mucispirillaceae</taxon>
        <taxon>Mucispirillum</taxon>
    </lineage>
</organism>
<dbReference type="KEGG" id="msch:N508_002094"/>
<feature type="domain" description="NTP pyrophosphohydrolase MazG-like" evidence="5">
    <location>
        <begin position="162"/>
        <end position="224"/>
    </location>
</feature>
<protein>
    <recommendedName>
        <fullName evidence="4">Nucleoside triphosphate pyrophosphohydrolase</fullName>
        <ecNumber evidence="3">3.6.1.8</ecNumber>
    </recommendedName>
</protein>
<dbReference type="PANTHER" id="PTHR30522">
    <property type="entry name" value="NUCLEOSIDE TRIPHOSPHATE PYROPHOSPHOHYDROLASE"/>
    <property type="match status" value="1"/>
</dbReference>
<dbReference type="OrthoDB" id="9808939at2"/>
<accession>V2Q9Z5</accession>
<reference evidence="6" key="3">
    <citation type="submission" date="2022-06" db="EMBL/GenBank/DDBJ databases">
        <title>Resources to Facilitate Use of the Altered Schaedler Flora (ASF) Mouse Model to Study Microbiome Function.</title>
        <authorList>
            <person name="Proctor A."/>
            <person name="Parvinroo S."/>
            <person name="Richie T."/>
            <person name="Jia X."/>
            <person name="Lee S.T.M."/>
            <person name="Karp P.D."/>
            <person name="Paley S."/>
            <person name="Kostic A.D."/>
            <person name="Pierre J.F."/>
            <person name="Wannemuehler M.J."/>
            <person name="Phillips G.J."/>
        </authorList>
    </citation>
    <scope>NUCLEOTIDE SEQUENCE</scope>
    <source>
        <strain evidence="6">ASF457</strain>
    </source>
</reference>
<dbReference type="NCBIfam" id="NF007113">
    <property type="entry name" value="PRK09562.1"/>
    <property type="match status" value="1"/>
</dbReference>
<evidence type="ECO:0000259" key="5">
    <source>
        <dbReference type="Pfam" id="PF03819"/>
    </source>
</evidence>
<evidence type="ECO:0000256" key="4">
    <source>
        <dbReference type="ARBA" id="ARBA00074799"/>
    </source>
</evidence>
<dbReference type="Pfam" id="PF03819">
    <property type="entry name" value="MazG"/>
    <property type="match status" value="2"/>
</dbReference>
<evidence type="ECO:0000313" key="6">
    <source>
        <dbReference type="EMBL" id="USF24999.1"/>
    </source>
</evidence>
<dbReference type="InterPro" id="IPR048011">
    <property type="entry name" value="NTP-PPase_MazG-like_C"/>
</dbReference>
<evidence type="ECO:0000313" key="7">
    <source>
        <dbReference type="Proteomes" id="UP000017429"/>
    </source>
</evidence>
<dbReference type="InterPro" id="IPR048015">
    <property type="entry name" value="NTP-PPase_MazG-like_N"/>
</dbReference>
<dbReference type="Proteomes" id="UP000017429">
    <property type="component" value="Chromosome"/>
</dbReference>
<dbReference type="InterPro" id="IPR011551">
    <property type="entry name" value="NTP_PyrPHydrolase_MazG"/>
</dbReference>
<dbReference type="RefSeq" id="WP_023276638.1">
    <property type="nucleotide sequence ID" value="NZ_CP097562.1"/>
</dbReference>
<dbReference type="GO" id="GO:0046081">
    <property type="term" value="P:dUTP catabolic process"/>
    <property type="evidence" value="ECO:0007669"/>
    <property type="project" value="TreeGrafter"/>
</dbReference>
<dbReference type="SUPFAM" id="SSF101386">
    <property type="entry name" value="all-alpha NTP pyrophosphatases"/>
    <property type="match status" value="2"/>
</dbReference>
<gene>
    <name evidence="6" type="primary">mazG</name>
    <name evidence="6" type="ORF">N508_002094</name>
</gene>
<dbReference type="GO" id="GO:0006950">
    <property type="term" value="P:response to stress"/>
    <property type="evidence" value="ECO:0007669"/>
    <property type="project" value="UniProtKB-ARBA"/>
</dbReference>
<reference evidence="6" key="1">
    <citation type="journal article" date="2014" name="Genome Announc.">
        <title>Draft genome sequences of the altered schaedler flora, a defined bacterial community from gnotobiotic mice.</title>
        <authorList>
            <person name="Wannemuehler M.J."/>
            <person name="Overstreet A.M."/>
            <person name="Ward D.V."/>
            <person name="Phillips G.J."/>
        </authorList>
    </citation>
    <scope>NUCLEOTIDE SEQUENCE</scope>
    <source>
        <strain evidence="6">ASF457</strain>
    </source>
</reference>
<dbReference type="CDD" id="cd11529">
    <property type="entry name" value="NTP-PPase_MazG_Cterm"/>
    <property type="match status" value="1"/>
</dbReference>